<sequence length="382" mass="43628">MMVDLEFISAIADLGIENWNAIAGVEYPFTRYEFLSALETSGAVTAEKGWQPHHVVARRDDRVIGVMPMYIKTHSYGEYVFDWSWADAYQRHGRSYYPKLLAAIPFTPATGPRLCVSDEADRDAVMAAVATALPAHARALGASSAHILFSKPEVSTAWQEQGFMQRVGPQYHWYDRDYGDFEGFLASFSSRKRKTLRKERRVVAEQGLDLQILVGDEISAAQWRFFFHCYQLTYAKRSGHGGYLPEAFFAQLAATMSENLVMVVASHGNEPVAVALNFRDQHTLYGRYWGCVREYEFLHFETCYYQGIEYCLREGLRHFDPGAQGEHKIQRGFTPILTYSNHFLADADFSEAVARFLDDEKQHIAQYLREASAMLPFRRGDE</sequence>
<dbReference type="EMBL" id="JACHHW010000002">
    <property type="protein sequence ID" value="MBB5186718.1"/>
    <property type="molecule type" value="Genomic_DNA"/>
</dbReference>
<accession>A0A840R255</accession>
<name>A0A840R255_9GAMM</name>
<dbReference type="InterPro" id="IPR016181">
    <property type="entry name" value="Acyl_CoA_acyltransferase"/>
</dbReference>
<dbReference type="PANTHER" id="PTHR47017:SF1">
    <property type="entry name" value="ACYL-COA"/>
    <property type="match status" value="1"/>
</dbReference>
<comment type="caution">
    <text evidence="1">The sequence shown here is derived from an EMBL/GenBank/DDBJ whole genome shotgun (WGS) entry which is preliminary data.</text>
</comment>
<dbReference type="PANTHER" id="PTHR47017">
    <property type="entry name" value="ACYL-COA"/>
    <property type="match status" value="1"/>
</dbReference>
<dbReference type="Pfam" id="PF04339">
    <property type="entry name" value="FemAB_like"/>
    <property type="match status" value="1"/>
</dbReference>
<proteinExistence type="predicted"/>
<evidence type="ECO:0008006" key="3">
    <source>
        <dbReference type="Google" id="ProtNLM"/>
    </source>
</evidence>
<keyword evidence="2" id="KW-1185">Reference proteome</keyword>
<dbReference type="SUPFAM" id="SSF55729">
    <property type="entry name" value="Acyl-CoA N-acyltransferases (Nat)"/>
    <property type="match status" value="1"/>
</dbReference>
<protein>
    <recommendedName>
        <fullName evidence="3">GNAT family N-acetyltransferase</fullName>
    </recommendedName>
</protein>
<reference evidence="1 2" key="1">
    <citation type="submission" date="2020-08" db="EMBL/GenBank/DDBJ databases">
        <title>Genomic Encyclopedia of Type Strains, Phase IV (KMG-IV): sequencing the most valuable type-strain genomes for metagenomic binning, comparative biology and taxonomic classification.</title>
        <authorList>
            <person name="Goeker M."/>
        </authorList>
    </citation>
    <scope>NUCLEOTIDE SEQUENCE [LARGE SCALE GENOMIC DNA]</scope>
    <source>
        <strain evidence="1 2">DSM 25701</strain>
    </source>
</reference>
<organism evidence="1 2">
    <name type="scientific">Zhongshania antarctica</name>
    <dbReference type="NCBI Taxonomy" id="641702"/>
    <lineage>
        <taxon>Bacteria</taxon>
        <taxon>Pseudomonadati</taxon>
        <taxon>Pseudomonadota</taxon>
        <taxon>Gammaproteobacteria</taxon>
        <taxon>Cellvibrionales</taxon>
        <taxon>Spongiibacteraceae</taxon>
        <taxon>Zhongshania</taxon>
    </lineage>
</organism>
<gene>
    <name evidence="1" type="ORF">HNQ57_000979</name>
</gene>
<dbReference type="Proteomes" id="UP000536640">
    <property type="component" value="Unassembled WGS sequence"/>
</dbReference>
<dbReference type="InterPro" id="IPR007434">
    <property type="entry name" value="FemAB-like"/>
</dbReference>
<evidence type="ECO:0000313" key="2">
    <source>
        <dbReference type="Proteomes" id="UP000536640"/>
    </source>
</evidence>
<evidence type="ECO:0000313" key="1">
    <source>
        <dbReference type="EMBL" id="MBB5186718.1"/>
    </source>
</evidence>
<dbReference type="AlphaFoldDB" id="A0A840R255"/>
<dbReference type="Gene3D" id="3.40.630.30">
    <property type="match status" value="1"/>
</dbReference>